<evidence type="ECO:0000313" key="2">
    <source>
        <dbReference type="Proteomes" id="UP000613974"/>
    </source>
</evidence>
<reference evidence="2" key="1">
    <citation type="submission" date="2023-07" db="EMBL/GenBank/DDBJ databases">
        <title>Whole genome shotgun sequence of Streptomyces nojiriensis NBRC 13794.</title>
        <authorList>
            <person name="Komaki H."/>
            <person name="Tamura T."/>
        </authorList>
    </citation>
    <scope>NUCLEOTIDE SEQUENCE [LARGE SCALE GENOMIC DNA]</scope>
    <source>
        <strain evidence="2">NBRC 13794</strain>
    </source>
</reference>
<protein>
    <recommendedName>
        <fullName evidence="3">S-layer protein C-terminal domain-containing protein</fullName>
    </recommendedName>
</protein>
<dbReference type="EMBL" id="BNEC01000005">
    <property type="protein sequence ID" value="GHI71221.1"/>
    <property type="molecule type" value="Genomic_DNA"/>
</dbReference>
<evidence type="ECO:0000313" key="1">
    <source>
        <dbReference type="EMBL" id="GHI71221.1"/>
    </source>
</evidence>
<evidence type="ECO:0008006" key="3">
    <source>
        <dbReference type="Google" id="ProtNLM"/>
    </source>
</evidence>
<dbReference type="RefSeq" id="WP_189735889.1">
    <property type="nucleotide sequence ID" value="NZ_BMRL01000004.1"/>
</dbReference>
<comment type="caution">
    <text evidence="1">The sequence shown here is derived from an EMBL/GenBank/DDBJ whole genome shotgun (WGS) entry which is preliminary data.</text>
</comment>
<dbReference type="GeneID" id="95589463"/>
<organism evidence="1 2">
    <name type="scientific">Streptomyces nojiriensis</name>
    <dbReference type="NCBI Taxonomy" id="66374"/>
    <lineage>
        <taxon>Bacteria</taxon>
        <taxon>Bacillati</taxon>
        <taxon>Actinomycetota</taxon>
        <taxon>Actinomycetes</taxon>
        <taxon>Kitasatosporales</taxon>
        <taxon>Streptomycetaceae</taxon>
        <taxon>Streptomyces</taxon>
    </lineage>
</organism>
<keyword evidence="2" id="KW-1185">Reference proteome</keyword>
<gene>
    <name evidence="1" type="ORF">Snoj_51390</name>
</gene>
<accession>A0ABQ3SSY5</accession>
<name>A0ABQ3SSY5_9ACTN</name>
<dbReference type="Proteomes" id="UP000613974">
    <property type="component" value="Unassembled WGS sequence"/>
</dbReference>
<sequence length="252" mass="27649">MSSLHDLAVNLLATALAFTFGRSYERMRTLWRFRSVRAFWKPFVTGDLKVITSIFIQQEHYIWERSGLVGVGDVMALNELRQQLQKAGMNQLPLTPSHQLTGLERRGNLVLVGGPHSNQVTAEVMQRLPLTFHFGSAETHDANIYDASSGDVMQCMVGESDQLLVDQGILIRAANPFNPERNVIILAGSFGFGTSAAAQLLAGPELLAHPIASAGLPFEATFSVEIAGGTPQRIELRAVRRLDSRVIRTGQP</sequence>
<proteinExistence type="predicted"/>